<dbReference type="EMBL" id="UYJE01007520">
    <property type="protein sequence ID" value="VDI55658.1"/>
    <property type="molecule type" value="Genomic_DNA"/>
</dbReference>
<keyword evidence="3" id="KW-1185">Reference proteome</keyword>
<dbReference type="Proteomes" id="UP000596742">
    <property type="component" value="Unassembled WGS sequence"/>
</dbReference>
<feature type="region of interest" description="Disordered" evidence="1">
    <location>
        <begin position="102"/>
        <end position="151"/>
    </location>
</feature>
<evidence type="ECO:0000313" key="2">
    <source>
        <dbReference type="EMBL" id="VDI55658.1"/>
    </source>
</evidence>
<gene>
    <name evidence="2" type="ORF">MGAL_10B045465</name>
</gene>
<dbReference type="AlphaFoldDB" id="A0A8B6FY10"/>
<evidence type="ECO:0000313" key="3">
    <source>
        <dbReference type="Proteomes" id="UP000596742"/>
    </source>
</evidence>
<organism evidence="2 3">
    <name type="scientific">Mytilus galloprovincialis</name>
    <name type="common">Mediterranean mussel</name>
    <dbReference type="NCBI Taxonomy" id="29158"/>
    <lineage>
        <taxon>Eukaryota</taxon>
        <taxon>Metazoa</taxon>
        <taxon>Spiralia</taxon>
        <taxon>Lophotrochozoa</taxon>
        <taxon>Mollusca</taxon>
        <taxon>Bivalvia</taxon>
        <taxon>Autobranchia</taxon>
        <taxon>Pteriomorphia</taxon>
        <taxon>Mytilida</taxon>
        <taxon>Mytiloidea</taxon>
        <taxon>Mytilidae</taxon>
        <taxon>Mytilinae</taxon>
        <taxon>Mytilus</taxon>
    </lineage>
</organism>
<name>A0A8B6FY10_MYTGA</name>
<feature type="region of interest" description="Disordered" evidence="1">
    <location>
        <begin position="1"/>
        <end position="30"/>
    </location>
</feature>
<feature type="compositionally biased region" description="Acidic residues" evidence="1">
    <location>
        <begin position="140"/>
        <end position="149"/>
    </location>
</feature>
<proteinExistence type="predicted"/>
<sequence length="342" mass="38464">MKERLKKAYELASRSAKTAQGRQKEGYDKRARGAILQPGDRVLVKVVAFEGKHKIADKWEEDTYRIVRQPNMDIPVYVVQKENGEGRKRTLHRNLLLPIGHLPGLEKATEPKRNPAPRKPPIKTVLDDKKTNSDSTKEETDTESDEESEQGYIIYLPEEDAQSNTNSDAVPVVDGQQGTVNLAGDDQLLVDGSQENGFGQDVIPPVQINTGEPPLGADVTTGQEATDQIDRGDTSDKQDEQDGSDTEADTDNTTAQDNTQQQPARLRRRRILPTPPRELPSRTRIRKPPAYLKDYITKQAIGQTSSWLQKVEWLTRQLKEGMFRGMENDITRTIIEIVRETS</sequence>
<reference evidence="2" key="1">
    <citation type="submission" date="2018-11" db="EMBL/GenBank/DDBJ databases">
        <authorList>
            <person name="Alioto T."/>
            <person name="Alioto T."/>
        </authorList>
    </citation>
    <scope>NUCLEOTIDE SEQUENCE</scope>
</reference>
<protein>
    <submittedName>
        <fullName evidence="2">Uncharacterized protein</fullName>
    </submittedName>
</protein>
<comment type="caution">
    <text evidence="2">The sequence shown here is derived from an EMBL/GenBank/DDBJ whole genome shotgun (WGS) entry which is preliminary data.</text>
</comment>
<feature type="region of interest" description="Disordered" evidence="1">
    <location>
        <begin position="190"/>
        <end position="286"/>
    </location>
</feature>
<feature type="compositionally biased region" description="Basic and acidic residues" evidence="1">
    <location>
        <begin position="125"/>
        <end position="139"/>
    </location>
</feature>
<feature type="compositionally biased region" description="Low complexity" evidence="1">
    <location>
        <begin position="251"/>
        <end position="264"/>
    </location>
</feature>
<evidence type="ECO:0000256" key="1">
    <source>
        <dbReference type="SAM" id="MobiDB-lite"/>
    </source>
</evidence>
<feature type="compositionally biased region" description="Acidic residues" evidence="1">
    <location>
        <begin position="241"/>
        <end position="250"/>
    </location>
</feature>
<accession>A0A8B6FY10</accession>
<feature type="compositionally biased region" description="Basic and acidic residues" evidence="1">
    <location>
        <begin position="228"/>
        <end position="240"/>
    </location>
</feature>